<proteinExistence type="predicted"/>
<evidence type="ECO:0000313" key="1">
    <source>
        <dbReference type="EMBL" id="KAJ8637530.1"/>
    </source>
</evidence>
<name>A0ACC2LVV7_PERAE</name>
<dbReference type="Proteomes" id="UP001234297">
    <property type="component" value="Chromosome 3"/>
</dbReference>
<gene>
    <name evidence="1" type="ORF">MRB53_011797</name>
</gene>
<protein>
    <submittedName>
        <fullName evidence="1">Uncharacterized protein</fullName>
    </submittedName>
</protein>
<comment type="caution">
    <text evidence="1">The sequence shown here is derived from an EMBL/GenBank/DDBJ whole genome shotgun (WGS) entry which is preliminary data.</text>
</comment>
<keyword evidence="2" id="KW-1185">Reference proteome</keyword>
<dbReference type="EMBL" id="CM056811">
    <property type="protein sequence ID" value="KAJ8637530.1"/>
    <property type="molecule type" value="Genomic_DNA"/>
</dbReference>
<reference evidence="1 2" key="1">
    <citation type="journal article" date="2022" name="Hortic Res">
        <title>A haplotype resolved chromosomal level avocado genome allows analysis of novel avocado genes.</title>
        <authorList>
            <person name="Nath O."/>
            <person name="Fletcher S.J."/>
            <person name="Hayward A."/>
            <person name="Shaw L.M."/>
            <person name="Masouleh A.K."/>
            <person name="Furtado A."/>
            <person name="Henry R.J."/>
            <person name="Mitter N."/>
        </authorList>
    </citation>
    <scope>NUCLEOTIDE SEQUENCE [LARGE SCALE GENOMIC DNA]</scope>
    <source>
        <strain evidence="2">cv. Hass</strain>
    </source>
</reference>
<organism evidence="1 2">
    <name type="scientific">Persea americana</name>
    <name type="common">Avocado</name>
    <dbReference type="NCBI Taxonomy" id="3435"/>
    <lineage>
        <taxon>Eukaryota</taxon>
        <taxon>Viridiplantae</taxon>
        <taxon>Streptophyta</taxon>
        <taxon>Embryophyta</taxon>
        <taxon>Tracheophyta</taxon>
        <taxon>Spermatophyta</taxon>
        <taxon>Magnoliopsida</taxon>
        <taxon>Magnoliidae</taxon>
        <taxon>Laurales</taxon>
        <taxon>Lauraceae</taxon>
        <taxon>Persea</taxon>
    </lineage>
</organism>
<evidence type="ECO:0000313" key="2">
    <source>
        <dbReference type="Proteomes" id="UP001234297"/>
    </source>
</evidence>
<sequence length="422" mass="48779">MEGASCLRGFCRYWDFSYGYLMSDRFTSIYNLLVLVLAFVLGLMVSLMRSRCNVMNRLFGEFRRKYANLGIGFCSGSNLGDVSVSKILLSWWKFVKDSKLLSVENSKGDERMSVEDNVFMDSRNANCSPTLFKARKWVYLRSGFCSGNGVGGVCCSNILSCGIGFWRLMKNLIFWLFMNLNGDGNIDVCGGSSDCYRNEGGFAGFRNRINSESFKAGEEEVFEECEEGDFEELKQQHRNVADDVLDFINENYLDTFIMRKFMEEGGDDDHDHDHDWEYEGEKLEEYEELDLMALKNALRIERERRNAAYLELEKERLAAASAAIETMAMIQRLQNEKNLIEMEARQYRYMAEHKQIYDQEVIHHLLWIISTHELERSALENQLKQCRKRLQQGGLLDEIVGEAEEHQDDETVSDLGLGDQFK</sequence>
<accession>A0ACC2LVV7</accession>